<evidence type="ECO:0000313" key="3">
    <source>
        <dbReference type="Proteomes" id="UP000735302"/>
    </source>
</evidence>
<reference evidence="2 3" key="1">
    <citation type="journal article" date="2021" name="Elife">
        <title>Chloroplast acquisition without the gene transfer in kleptoplastic sea slugs, Plakobranchus ocellatus.</title>
        <authorList>
            <person name="Maeda T."/>
            <person name="Takahashi S."/>
            <person name="Yoshida T."/>
            <person name="Shimamura S."/>
            <person name="Takaki Y."/>
            <person name="Nagai Y."/>
            <person name="Toyoda A."/>
            <person name="Suzuki Y."/>
            <person name="Arimoto A."/>
            <person name="Ishii H."/>
            <person name="Satoh N."/>
            <person name="Nishiyama T."/>
            <person name="Hasebe M."/>
            <person name="Maruyama T."/>
            <person name="Minagawa J."/>
            <person name="Obokata J."/>
            <person name="Shigenobu S."/>
        </authorList>
    </citation>
    <scope>NUCLEOTIDE SEQUENCE [LARGE SCALE GENOMIC DNA]</scope>
</reference>
<feature type="coiled-coil region" evidence="1">
    <location>
        <begin position="161"/>
        <end position="188"/>
    </location>
</feature>
<protein>
    <submittedName>
        <fullName evidence="2">Uncharacterized protein</fullName>
    </submittedName>
</protein>
<organism evidence="2 3">
    <name type="scientific">Plakobranchus ocellatus</name>
    <dbReference type="NCBI Taxonomy" id="259542"/>
    <lineage>
        <taxon>Eukaryota</taxon>
        <taxon>Metazoa</taxon>
        <taxon>Spiralia</taxon>
        <taxon>Lophotrochozoa</taxon>
        <taxon>Mollusca</taxon>
        <taxon>Gastropoda</taxon>
        <taxon>Heterobranchia</taxon>
        <taxon>Euthyneura</taxon>
        <taxon>Panpulmonata</taxon>
        <taxon>Sacoglossa</taxon>
        <taxon>Placobranchoidea</taxon>
        <taxon>Plakobranchidae</taxon>
        <taxon>Plakobranchus</taxon>
    </lineage>
</organism>
<evidence type="ECO:0000313" key="2">
    <source>
        <dbReference type="EMBL" id="GFO30399.1"/>
    </source>
</evidence>
<comment type="caution">
    <text evidence="2">The sequence shown here is derived from an EMBL/GenBank/DDBJ whole genome shotgun (WGS) entry which is preliminary data.</text>
</comment>
<dbReference type="EMBL" id="BLXT01006233">
    <property type="protein sequence ID" value="GFO30399.1"/>
    <property type="molecule type" value="Genomic_DNA"/>
</dbReference>
<proteinExistence type="predicted"/>
<sequence length="391" mass="45855">MREAKYIAKGHHQFPPRIKVHSRFSSSRYQRVIDCKNKLVVSGKHMRVALHNISKLNEEIDKSGERLRVLDGNLMRCHQENVRNQAMMRQLYRVLQSSENMVRLQTRENDALVISKRRLVDALKACFSFEKKLHNEVSRLNSVKTSLEILQRKGVERLVEITRVNSESSELKIQLRDVQRQLNVQKKEVFSLSRALGMAEVTSKMVDAQCAMLLRQRDMFGRRVLQQKLEAELSRIKMENMAMIIDKGYTCYTDRCKDIVVLRKEIQNLRRRVKALEHTESLCHDLRTEVTCLTKTISLEMNKRAAIERMKVPHIHRHRELKLEMALHRRVKADSSRVSVDSAVIEKDRKIKDFGHDMKGNNFAESVFPQFDYDYDSEVTYKILPHDLSEL</sequence>
<evidence type="ECO:0000256" key="1">
    <source>
        <dbReference type="SAM" id="Coils"/>
    </source>
</evidence>
<keyword evidence="1" id="KW-0175">Coiled coil</keyword>
<dbReference type="Proteomes" id="UP000735302">
    <property type="component" value="Unassembled WGS sequence"/>
</dbReference>
<accession>A0AAV4CGU5</accession>
<name>A0AAV4CGU5_9GAST</name>
<gene>
    <name evidence="2" type="ORF">PoB_005690400</name>
</gene>
<dbReference type="AlphaFoldDB" id="A0AAV4CGU5"/>
<keyword evidence="3" id="KW-1185">Reference proteome</keyword>